<evidence type="ECO:0000313" key="2">
    <source>
        <dbReference type="EMBL" id="ABQ14351.1"/>
    </source>
</evidence>
<feature type="chain" id="PRO_5002680811" description="DUF192 domain-containing protein" evidence="1">
    <location>
        <begin position="20"/>
        <end position="141"/>
    </location>
</feature>
<dbReference type="Proteomes" id="UP000000248">
    <property type="component" value="Chromosome"/>
</dbReference>
<feature type="signal peptide" evidence="1">
    <location>
        <begin position="1"/>
        <end position="19"/>
    </location>
</feature>
<reference evidence="2 3" key="1">
    <citation type="journal article" date="2007" name="Nat. Biotechnol.">
        <title>Genome sequence and identification of candidate vaccine antigens from the animal pathogen Dichelobacter nodosus.</title>
        <authorList>
            <person name="Myers G.S."/>
            <person name="Parker D."/>
            <person name="Al-Hasani K."/>
            <person name="Kennan R.M."/>
            <person name="Seemann T."/>
            <person name="Ren Q."/>
            <person name="Badger J.H."/>
            <person name="Selengut J.D."/>
            <person name="Deboy R.T."/>
            <person name="Tettelin H."/>
            <person name="Boyce J.D."/>
            <person name="McCarl V.P."/>
            <person name="Han X."/>
            <person name="Nelson W.C."/>
            <person name="Madupu R."/>
            <person name="Mohamoud Y."/>
            <person name="Holley T."/>
            <person name="Fedorova N."/>
            <person name="Khouri H."/>
            <person name="Bottomley S.P."/>
            <person name="Whittington R.J."/>
            <person name="Adler B."/>
            <person name="Songer J.G."/>
            <person name="Rood J.I."/>
            <person name="Paulsen I.T."/>
        </authorList>
    </citation>
    <scope>NUCLEOTIDE SEQUENCE [LARGE SCALE GENOMIC DNA]</scope>
    <source>
        <strain evidence="2 3">VCS1703A</strain>
    </source>
</reference>
<dbReference type="OrthoDB" id="5526466at2"/>
<dbReference type="eggNOG" id="COG1430">
    <property type="taxonomic scope" value="Bacteria"/>
</dbReference>
<dbReference type="PANTHER" id="PTHR37953:SF1">
    <property type="entry name" value="UPF0127 PROTEIN MJ1496"/>
    <property type="match status" value="1"/>
</dbReference>
<dbReference type="STRING" id="246195.DNO_0425"/>
<dbReference type="AlphaFoldDB" id="A5EVV5"/>
<gene>
    <name evidence="2" type="ordered locus">DNO_0425</name>
</gene>
<dbReference type="Pfam" id="PF02643">
    <property type="entry name" value="DUF192"/>
    <property type="match status" value="1"/>
</dbReference>
<dbReference type="Gene3D" id="2.60.120.1140">
    <property type="entry name" value="Protein of unknown function DUF192"/>
    <property type="match status" value="1"/>
</dbReference>
<dbReference type="InterPro" id="IPR003795">
    <property type="entry name" value="DUF192"/>
</dbReference>
<dbReference type="HOGENOM" id="CLU_097039_0_1_6"/>
<keyword evidence="1" id="KW-0732">Signal</keyword>
<evidence type="ECO:0008006" key="4">
    <source>
        <dbReference type="Google" id="ProtNLM"/>
    </source>
</evidence>
<evidence type="ECO:0000313" key="3">
    <source>
        <dbReference type="Proteomes" id="UP000000248"/>
    </source>
</evidence>
<dbReference type="PANTHER" id="PTHR37953">
    <property type="entry name" value="UPF0127 PROTEIN MJ1496"/>
    <property type="match status" value="1"/>
</dbReference>
<sequence length="141" mass="16413">MIKRSWLLFLCLWASGLTAQPRAIATFSDDTLYLLEVAMTPETRERGLMFRVWLPPWQGMLFILPREERATFWMYHTLIPLHIGFYDQSGRLINAHLAAPCWVDRCPFYASAAPSAFVLETRPKFYAGYTRAALKEVYFIN</sequence>
<organism evidence="2 3">
    <name type="scientific">Dichelobacter nodosus (strain VCS1703A)</name>
    <dbReference type="NCBI Taxonomy" id="246195"/>
    <lineage>
        <taxon>Bacteria</taxon>
        <taxon>Pseudomonadati</taxon>
        <taxon>Pseudomonadota</taxon>
        <taxon>Gammaproteobacteria</taxon>
        <taxon>Cardiobacteriales</taxon>
        <taxon>Cardiobacteriaceae</taxon>
        <taxon>Dichelobacter</taxon>
    </lineage>
</organism>
<keyword evidence="3" id="KW-1185">Reference proteome</keyword>
<evidence type="ECO:0000256" key="1">
    <source>
        <dbReference type="SAM" id="SignalP"/>
    </source>
</evidence>
<proteinExistence type="predicted"/>
<dbReference type="KEGG" id="dno:DNO_0425"/>
<name>A5EVV5_DICNV</name>
<dbReference type="InterPro" id="IPR038695">
    <property type="entry name" value="Saro_0823-like_sf"/>
</dbReference>
<dbReference type="RefSeq" id="WP_012030762.1">
    <property type="nucleotide sequence ID" value="NC_009446.1"/>
</dbReference>
<dbReference type="EMBL" id="CP000513">
    <property type="protein sequence ID" value="ABQ14351.1"/>
    <property type="molecule type" value="Genomic_DNA"/>
</dbReference>
<accession>A5EVV5</accession>
<protein>
    <recommendedName>
        <fullName evidence="4">DUF192 domain-containing protein</fullName>
    </recommendedName>
</protein>